<keyword evidence="7 10" id="KW-0408">Iron</keyword>
<evidence type="ECO:0000256" key="8">
    <source>
        <dbReference type="ARBA" id="ARBA00023014"/>
    </source>
</evidence>
<feature type="region of interest" description="Hydrophobic" evidence="10">
    <location>
        <begin position="1"/>
        <end position="26"/>
    </location>
</feature>
<proteinExistence type="inferred from homology"/>
<feature type="binding site" evidence="10">
    <location>
        <position position="57"/>
    </location>
    <ligand>
        <name>[4Fe-4S] cluster</name>
        <dbReference type="ChEBI" id="CHEBI:49883"/>
        <label>1</label>
    </ligand>
</feature>
<dbReference type="PROSITE" id="PS51656">
    <property type="entry name" value="4FE4S"/>
    <property type="match status" value="1"/>
</dbReference>
<feature type="domain" description="4Fe-4S ferredoxin-type" evidence="11">
    <location>
        <begin position="161"/>
        <end position="190"/>
    </location>
</feature>
<protein>
    <recommendedName>
        <fullName evidence="10">Ion-translocating oxidoreductase complex subunit B</fullName>
        <ecNumber evidence="10">7.-.-.-</ecNumber>
    </recommendedName>
    <alternativeName>
        <fullName evidence="10">Rnf electron transport complex subunit B</fullName>
    </alternativeName>
</protein>
<evidence type="ECO:0000259" key="11">
    <source>
        <dbReference type="PROSITE" id="PS51379"/>
    </source>
</evidence>
<sequence length="270" mass="28508">MENLIKPILVTGGLGLLFGVLLSIASKVFAVVIDPKIGAVLDALPGANCGACGFPGCEGLATAIAEGRAPVNACPIGGQKVADNVADIMGLQGANVERNVAAVLCQGDNEKANIKYKYEGINDCRIQMQVSDGCKSCTYGCLGCGTCFNVCPFDAIEMVNGVAVIKKDKCTACMKCIDICPKKIIELVPYDNKYVVKCKSEDPGKVVRANCSIGCIGCKICVKNCPVDAFTFENNLAKIDYEKCINCGICAEKCPTKCITIHENKAVVEV</sequence>
<dbReference type="Gene3D" id="3.30.70.20">
    <property type="match status" value="2"/>
</dbReference>
<comment type="similarity">
    <text evidence="10">Belongs to the 4Fe4S bacterial-type ferredoxin family. RnfB subfamily.</text>
</comment>
<dbReference type="InterPro" id="IPR017900">
    <property type="entry name" value="4Fe4S_Fe_S_CS"/>
</dbReference>
<dbReference type="SUPFAM" id="SSF54862">
    <property type="entry name" value="4Fe-4S ferredoxins"/>
    <property type="match status" value="2"/>
</dbReference>
<dbReference type="AlphaFoldDB" id="A0A1U7M7Y8"/>
<evidence type="ECO:0000256" key="2">
    <source>
        <dbReference type="ARBA" id="ARBA00022485"/>
    </source>
</evidence>
<evidence type="ECO:0000256" key="7">
    <source>
        <dbReference type="ARBA" id="ARBA00023004"/>
    </source>
</evidence>
<dbReference type="EC" id="7.-.-.-" evidence="10"/>
<dbReference type="HAMAP" id="MF_00463">
    <property type="entry name" value="RsxB_RnfB"/>
    <property type="match status" value="1"/>
</dbReference>
<dbReference type="RefSeq" id="WP_075725100.1">
    <property type="nucleotide sequence ID" value="NZ_LTDM01000009.1"/>
</dbReference>
<dbReference type="InterPro" id="IPR010207">
    <property type="entry name" value="Elect_transpt_cplx_RnfB/RsxB"/>
</dbReference>
<feature type="domain" description="4Fe-4S" evidence="12">
    <location>
        <begin position="32"/>
        <end position="91"/>
    </location>
</feature>
<dbReference type="PROSITE" id="PS00198">
    <property type="entry name" value="4FE4S_FER_1"/>
    <property type="match status" value="2"/>
</dbReference>
<dbReference type="NCBIfam" id="TIGR01944">
    <property type="entry name" value="rnfB"/>
    <property type="match status" value="1"/>
</dbReference>
<comment type="function">
    <text evidence="10">Part of a membrane-bound complex that couples electron transfer with translocation of ions across the membrane.</text>
</comment>
<keyword evidence="14" id="KW-1185">Reference proteome</keyword>
<feature type="binding site" evidence="10">
    <location>
        <position position="49"/>
    </location>
    <ligand>
        <name>[4Fe-4S] cluster</name>
        <dbReference type="ChEBI" id="CHEBI:49883"/>
        <label>1</label>
    </ligand>
</feature>
<feature type="domain" description="4Fe-4S ferredoxin-type" evidence="11">
    <location>
        <begin position="235"/>
        <end position="264"/>
    </location>
</feature>
<dbReference type="PANTHER" id="PTHR43560">
    <property type="entry name" value="ION-TRANSLOCATING OXIDOREDUCTASE COMPLEX SUBUNIT B"/>
    <property type="match status" value="1"/>
</dbReference>
<comment type="subcellular location">
    <subcellularLocation>
        <location evidence="10">Cell membrane</location>
    </subcellularLocation>
</comment>
<keyword evidence="3 10" id="KW-0479">Metal-binding</keyword>
<dbReference type="PANTHER" id="PTHR43560:SF1">
    <property type="entry name" value="ION-TRANSLOCATING OXIDOREDUCTASE COMPLEX SUBUNIT B"/>
    <property type="match status" value="1"/>
</dbReference>
<evidence type="ECO:0000256" key="10">
    <source>
        <dbReference type="HAMAP-Rule" id="MF_00463"/>
    </source>
</evidence>
<dbReference type="GO" id="GO:0046872">
    <property type="term" value="F:metal ion binding"/>
    <property type="evidence" value="ECO:0007669"/>
    <property type="project" value="UniProtKB-KW"/>
</dbReference>
<feature type="domain" description="4Fe-4S ferredoxin-type" evidence="11">
    <location>
        <begin position="205"/>
        <end position="234"/>
    </location>
</feature>
<keyword evidence="8 10" id="KW-0411">Iron-sulfur</keyword>
<feature type="binding site" evidence="10">
    <location>
        <position position="52"/>
    </location>
    <ligand>
        <name>[4Fe-4S] cluster</name>
        <dbReference type="ChEBI" id="CHEBI:49883"/>
        <label>1</label>
    </ligand>
</feature>
<evidence type="ECO:0000256" key="3">
    <source>
        <dbReference type="ARBA" id="ARBA00022723"/>
    </source>
</evidence>
<keyword evidence="5 10" id="KW-1278">Translocase</keyword>
<feature type="binding site" evidence="10">
    <location>
        <position position="147"/>
    </location>
    <ligand>
        <name>[4Fe-4S] cluster</name>
        <dbReference type="ChEBI" id="CHEBI:49883"/>
        <label>2</label>
    </ligand>
</feature>
<feature type="binding site" evidence="10">
    <location>
        <position position="141"/>
    </location>
    <ligand>
        <name>[4Fe-4S] cluster</name>
        <dbReference type="ChEBI" id="CHEBI:49883"/>
        <label>2</label>
    </ligand>
</feature>
<dbReference type="InterPro" id="IPR017896">
    <property type="entry name" value="4Fe4S_Fe-S-bd"/>
</dbReference>
<feature type="binding site" evidence="10">
    <location>
        <position position="170"/>
    </location>
    <ligand>
        <name>[4Fe-4S] cluster</name>
        <dbReference type="ChEBI" id="CHEBI:49883"/>
        <label>3</label>
    </ligand>
</feature>
<organism evidence="13 14">
    <name type="scientific">Tissierella creatinophila DSM 6911</name>
    <dbReference type="NCBI Taxonomy" id="1123403"/>
    <lineage>
        <taxon>Bacteria</taxon>
        <taxon>Bacillati</taxon>
        <taxon>Bacillota</taxon>
        <taxon>Tissierellia</taxon>
        <taxon>Tissierellales</taxon>
        <taxon>Tissierellaceae</taxon>
        <taxon>Tissierella</taxon>
    </lineage>
</organism>
<dbReference type="GO" id="GO:0051539">
    <property type="term" value="F:4 iron, 4 sulfur cluster binding"/>
    <property type="evidence" value="ECO:0007669"/>
    <property type="project" value="UniProtKB-UniRule"/>
</dbReference>
<feature type="binding site" evidence="10">
    <location>
        <position position="137"/>
    </location>
    <ligand>
        <name>[4Fe-4S] cluster</name>
        <dbReference type="ChEBI" id="CHEBI:49883"/>
        <label>2</label>
    </ligand>
</feature>
<reference evidence="13 14" key="1">
    <citation type="submission" date="2016-02" db="EMBL/GenBank/DDBJ databases">
        <title>Genome sequence of Tissierella creatinophila DSM 6911.</title>
        <authorList>
            <person name="Poehlein A."/>
            <person name="Daniel R."/>
        </authorList>
    </citation>
    <scope>NUCLEOTIDE SEQUENCE [LARGE SCALE GENOMIC DNA]</scope>
    <source>
        <strain evidence="13 14">DSM 6911</strain>
    </source>
</reference>
<comment type="cofactor">
    <cofactor evidence="10">
        <name>[4Fe-4S] cluster</name>
        <dbReference type="ChEBI" id="CHEBI:49883"/>
    </cofactor>
    <text evidence="10">Binds 3 [4Fe-4S] clusters.</text>
</comment>
<feature type="binding site" evidence="10">
    <location>
        <position position="151"/>
    </location>
    <ligand>
        <name>[4Fe-4S] cluster</name>
        <dbReference type="ChEBI" id="CHEBI:49883"/>
        <label>3</label>
    </ligand>
</feature>
<dbReference type="InterPro" id="IPR050395">
    <property type="entry name" value="4Fe4S_Ferredoxin_RnfB"/>
</dbReference>
<comment type="subunit">
    <text evidence="10">The complex is composed of six subunits: RnfA, RnfB, RnfC, RnfD, RnfE and RnfG.</text>
</comment>
<feature type="domain" description="4Fe-4S ferredoxin-type" evidence="11">
    <location>
        <begin position="141"/>
        <end position="160"/>
    </location>
</feature>
<dbReference type="EMBL" id="LTDM01000009">
    <property type="protein sequence ID" value="OLS03318.1"/>
    <property type="molecule type" value="Genomic_DNA"/>
</dbReference>
<evidence type="ECO:0000313" key="14">
    <source>
        <dbReference type="Proteomes" id="UP000186112"/>
    </source>
</evidence>
<dbReference type="Pfam" id="PF12838">
    <property type="entry name" value="Fer4_7"/>
    <property type="match status" value="2"/>
</dbReference>
<keyword evidence="9 10" id="KW-0472">Membrane</keyword>
<dbReference type="CDD" id="cd10549">
    <property type="entry name" value="MtMvhB_like"/>
    <property type="match status" value="1"/>
</dbReference>
<dbReference type="Proteomes" id="UP000186112">
    <property type="component" value="Unassembled WGS sequence"/>
</dbReference>
<comment type="caution">
    <text evidence="13">The sequence shown here is derived from an EMBL/GenBank/DDBJ whole genome shotgun (WGS) entry which is preliminary data.</text>
</comment>
<name>A0A1U7M7Y8_TISCR</name>
<evidence type="ECO:0000313" key="13">
    <source>
        <dbReference type="EMBL" id="OLS03318.1"/>
    </source>
</evidence>
<dbReference type="Pfam" id="PF04060">
    <property type="entry name" value="FeS"/>
    <property type="match status" value="1"/>
</dbReference>
<feature type="binding site" evidence="10">
    <location>
        <position position="180"/>
    </location>
    <ligand>
        <name>[4Fe-4S] cluster</name>
        <dbReference type="ChEBI" id="CHEBI:49883"/>
        <label>2</label>
    </ligand>
</feature>
<keyword evidence="4 10" id="KW-0677">Repeat</keyword>
<dbReference type="PROSITE" id="PS51379">
    <property type="entry name" value="4FE4S_FER_2"/>
    <property type="match status" value="4"/>
</dbReference>
<evidence type="ECO:0000256" key="6">
    <source>
        <dbReference type="ARBA" id="ARBA00022982"/>
    </source>
</evidence>
<feature type="binding site" evidence="10">
    <location>
        <position position="173"/>
    </location>
    <ligand>
        <name>[4Fe-4S] cluster</name>
        <dbReference type="ChEBI" id="CHEBI:49883"/>
        <label>3</label>
    </ligand>
</feature>
<evidence type="ECO:0000259" key="12">
    <source>
        <dbReference type="PROSITE" id="PS51656"/>
    </source>
</evidence>
<evidence type="ECO:0000256" key="9">
    <source>
        <dbReference type="ARBA" id="ARBA00023136"/>
    </source>
</evidence>
<evidence type="ECO:0000256" key="5">
    <source>
        <dbReference type="ARBA" id="ARBA00022967"/>
    </source>
</evidence>
<feature type="binding site" evidence="10">
    <location>
        <position position="74"/>
    </location>
    <ligand>
        <name>[4Fe-4S] cluster</name>
        <dbReference type="ChEBI" id="CHEBI:49883"/>
        <label>1</label>
    </ligand>
</feature>
<feature type="binding site" evidence="10">
    <location>
        <position position="176"/>
    </location>
    <ligand>
        <name>[4Fe-4S] cluster</name>
        <dbReference type="ChEBI" id="CHEBI:49883"/>
        <label>3</label>
    </ligand>
</feature>
<dbReference type="Gene3D" id="1.10.15.40">
    <property type="entry name" value="Electron transport complex subunit B, putative Fe-S cluster"/>
    <property type="match status" value="1"/>
</dbReference>
<dbReference type="InterPro" id="IPR007202">
    <property type="entry name" value="4Fe-4S_dom"/>
</dbReference>
<dbReference type="OrthoDB" id="9789936at2"/>
<dbReference type="GO" id="GO:0005886">
    <property type="term" value="C:plasma membrane"/>
    <property type="evidence" value="ECO:0007669"/>
    <property type="project" value="UniProtKB-SubCell"/>
</dbReference>
<evidence type="ECO:0000256" key="1">
    <source>
        <dbReference type="ARBA" id="ARBA00022448"/>
    </source>
</evidence>
<evidence type="ECO:0000256" key="4">
    <source>
        <dbReference type="ARBA" id="ARBA00022737"/>
    </source>
</evidence>
<keyword evidence="2 10" id="KW-0004">4Fe-4S</keyword>
<accession>A0A1U7M7Y8</accession>
<keyword evidence="1 10" id="KW-0813">Transport</keyword>
<dbReference type="GO" id="GO:0009055">
    <property type="term" value="F:electron transfer activity"/>
    <property type="evidence" value="ECO:0007669"/>
    <property type="project" value="InterPro"/>
</dbReference>
<keyword evidence="6 10" id="KW-0249">Electron transport</keyword>
<keyword evidence="10" id="KW-1003">Cell membrane</keyword>
<feature type="binding site" evidence="10">
    <location>
        <position position="144"/>
    </location>
    <ligand>
        <name>[4Fe-4S] cluster</name>
        <dbReference type="ChEBI" id="CHEBI:49883"/>
        <label>2</label>
    </ligand>
</feature>
<dbReference type="GO" id="GO:0022900">
    <property type="term" value="P:electron transport chain"/>
    <property type="evidence" value="ECO:0007669"/>
    <property type="project" value="UniProtKB-UniRule"/>
</dbReference>
<gene>
    <name evidence="13" type="primary">rsxB</name>
    <name evidence="10" type="synonym">rnfB</name>
    <name evidence="13" type="ORF">TICRE_06570</name>
</gene>